<evidence type="ECO:0000256" key="2">
    <source>
        <dbReference type="ARBA" id="ARBA00022840"/>
    </source>
</evidence>
<dbReference type="SUPFAM" id="SSF52540">
    <property type="entry name" value="P-loop containing nucleoside triphosphate hydrolases"/>
    <property type="match status" value="1"/>
</dbReference>
<keyword evidence="2" id="KW-0067">ATP-binding</keyword>
<dbReference type="SMART" id="SM00534">
    <property type="entry name" value="MUTSac"/>
    <property type="match status" value="1"/>
</dbReference>
<gene>
    <name evidence="5" type="ORF">A4H97_24360</name>
</gene>
<feature type="domain" description="DNA mismatch repair proteins mutS family" evidence="4">
    <location>
        <begin position="244"/>
        <end position="426"/>
    </location>
</feature>
<dbReference type="Proteomes" id="UP000192610">
    <property type="component" value="Unassembled WGS sequence"/>
</dbReference>
<dbReference type="PANTHER" id="PTHR11361">
    <property type="entry name" value="DNA MISMATCH REPAIR PROTEIN MUTS FAMILY MEMBER"/>
    <property type="match status" value="1"/>
</dbReference>
<dbReference type="Gene3D" id="3.40.50.300">
    <property type="entry name" value="P-loop containing nucleotide triphosphate hydrolases"/>
    <property type="match status" value="1"/>
</dbReference>
<evidence type="ECO:0000313" key="6">
    <source>
        <dbReference type="Proteomes" id="UP000192610"/>
    </source>
</evidence>
<organism evidence="5 6">
    <name type="scientific">Niastella yeongjuensis</name>
    <dbReference type="NCBI Taxonomy" id="354355"/>
    <lineage>
        <taxon>Bacteria</taxon>
        <taxon>Pseudomonadati</taxon>
        <taxon>Bacteroidota</taxon>
        <taxon>Chitinophagia</taxon>
        <taxon>Chitinophagales</taxon>
        <taxon>Chitinophagaceae</taxon>
        <taxon>Niastella</taxon>
    </lineage>
</organism>
<dbReference type="Pfam" id="PF00488">
    <property type="entry name" value="MutS_V"/>
    <property type="match status" value="1"/>
</dbReference>
<comment type="caution">
    <text evidence="5">The sequence shown here is derived from an EMBL/GenBank/DDBJ whole genome shotgun (WGS) entry which is preliminary data.</text>
</comment>
<dbReference type="OrthoDB" id="9802448at2"/>
<keyword evidence="6" id="KW-1185">Reference proteome</keyword>
<reference evidence="6" key="1">
    <citation type="submission" date="2016-04" db="EMBL/GenBank/DDBJ databases">
        <authorList>
            <person name="Chen L."/>
            <person name="Zhuang W."/>
            <person name="Wang G."/>
        </authorList>
    </citation>
    <scope>NUCLEOTIDE SEQUENCE [LARGE SCALE GENOMIC DNA]</scope>
    <source>
        <strain evidence="6">17621</strain>
    </source>
</reference>
<keyword evidence="1" id="KW-0547">Nucleotide-binding</keyword>
<dbReference type="EMBL" id="LVXG01000007">
    <property type="protein sequence ID" value="OQP52834.1"/>
    <property type="molecule type" value="Genomic_DNA"/>
</dbReference>
<dbReference type="GO" id="GO:0140664">
    <property type="term" value="F:ATP-dependent DNA damage sensor activity"/>
    <property type="evidence" value="ECO:0007669"/>
    <property type="project" value="InterPro"/>
</dbReference>
<dbReference type="RefSeq" id="WP_081197931.1">
    <property type="nucleotide sequence ID" value="NZ_FOCZ01000009.1"/>
</dbReference>
<name>A0A1V9F384_9BACT</name>
<dbReference type="GO" id="GO:0005524">
    <property type="term" value="F:ATP binding"/>
    <property type="evidence" value="ECO:0007669"/>
    <property type="project" value="UniProtKB-KW"/>
</dbReference>
<protein>
    <recommendedName>
        <fullName evidence="4">DNA mismatch repair proteins mutS family domain-containing protein</fullName>
    </recommendedName>
</protein>
<sequence>MNFSDLNIESEIIPFFDDSLNRHSREALTLLFHSMPKSITEAAERQQVIKGFTANLANIKNLYSYKRDLEEAYEFCCRLESQLPASKTNLREFKMTLLFSRRKKEQLFSRSIQLLTLFERIYRHYCSRLDLNEFPVSYKASILTIADTLNGFEKEWTLLSEKRNGLSAGEVAAFMHRLYVFFKSGQLLKCWSELFLFEAYLSIAVVAQKATFVPAQFIDKGIILTNFFHPLLKAPVKNSIHLDRNVLVLTGPNMSGKSTLLRSISLCVYLARLGLPVPAAECKVVFVSAINVYINSRDTLHSGYSHFMTEVLNLKESIIAARDGKQVFTVFDELFSGTNVDDALNMLRLTLNGLKKYSGSYFLLSTHFYKLKEQQVEAMDHAAFYYIDSFLEEGTPKFTYRLKEGWSDVKFGTLLFEREGLVQLLT</sequence>
<dbReference type="GO" id="GO:0030983">
    <property type="term" value="F:mismatched DNA binding"/>
    <property type="evidence" value="ECO:0007669"/>
    <property type="project" value="InterPro"/>
</dbReference>
<proteinExistence type="predicted"/>
<dbReference type="STRING" id="354355.SAMN05660816_04760"/>
<dbReference type="PANTHER" id="PTHR11361:SF34">
    <property type="entry name" value="DNA MISMATCH REPAIR PROTEIN MSH1, MITOCHONDRIAL"/>
    <property type="match status" value="1"/>
</dbReference>
<dbReference type="InterPro" id="IPR027417">
    <property type="entry name" value="P-loop_NTPase"/>
</dbReference>
<dbReference type="GO" id="GO:0006298">
    <property type="term" value="P:mismatch repair"/>
    <property type="evidence" value="ECO:0007669"/>
    <property type="project" value="InterPro"/>
</dbReference>
<dbReference type="InterPro" id="IPR045076">
    <property type="entry name" value="MutS"/>
</dbReference>
<dbReference type="AlphaFoldDB" id="A0A1V9F384"/>
<accession>A0A1V9F384</accession>
<evidence type="ECO:0000256" key="3">
    <source>
        <dbReference type="ARBA" id="ARBA00023125"/>
    </source>
</evidence>
<evidence type="ECO:0000313" key="5">
    <source>
        <dbReference type="EMBL" id="OQP52834.1"/>
    </source>
</evidence>
<keyword evidence="3" id="KW-0238">DNA-binding</keyword>
<dbReference type="InterPro" id="IPR000432">
    <property type="entry name" value="DNA_mismatch_repair_MutS_C"/>
</dbReference>
<evidence type="ECO:0000256" key="1">
    <source>
        <dbReference type="ARBA" id="ARBA00022741"/>
    </source>
</evidence>
<evidence type="ECO:0000259" key="4">
    <source>
        <dbReference type="SMART" id="SM00534"/>
    </source>
</evidence>